<evidence type="ECO:0000256" key="1">
    <source>
        <dbReference type="ARBA" id="ARBA00006295"/>
    </source>
</evidence>
<evidence type="ECO:0000256" key="2">
    <source>
        <dbReference type="ARBA" id="ARBA00023125"/>
    </source>
</evidence>
<accession>A0A2S4HC94</accession>
<organism evidence="5 6">
    <name type="scientific">Zhongshania marina</name>
    <dbReference type="NCBI Taxonomy" id="2304603"/>
    <lineage>
        <taxon>Bacteria</taxon>
        <taxon>Pseudomonadati</taxon>
        <taxon>Pseudomonadota</taxon>
        <taxon>Gammaproteobacteria</taxon>
        <taxon>Cellvibrionales</taxon>
        <taxon>Spongiibacteraceae</taxon>
        <taxon>Zhongshania</taxon>
    </lineage>
</organism>
<sequence>MAKRSPKTLDGLPDLPSSADIQKRHENNTLRTTTENKQSPAFRASQGEKIASSWDKLNLQLEEERAARIKAESKAGIVTIKMPVTGQLVEFTQQNIDVNLIDVPSANGRFQGLLDELSLSDILPSIRKEGQQRPGYLAPKPDGRFDSLDGSRRLAACRLAGIEKYIALVGDVPDADREKFSQNENKNSALSHWEQARIYGSMIERGDYKSWNNLGGALDLSPVDVARYKALFELPELYPALFTTPTDMQKTFGEEISSLRKKDEFALVAAAEDLKEQRAAAIKNGAQWKDAGDILKLLKSAVRSKPAKNVSVPLGRPKLYKVGASKVPVKHSRSRTSGAINFQINPKGLSDAEVAAVEQMILKALGQV</sequence>
<proteinExistence type="inferred from homology"/>
<evidence type="ECO:0000256" key="3">
    <source>
        <dbReference type="SAM" id="MobiDB-lite"/>
    </source>
</evidence>
<comment type="similarity">
    <text evidence="1">Belongs to the ParB family.</text>
</comment>
<gene>
    <name evidence="5" type="ORF">C0068_16710</name>
</gene>
<dbReference type="Pfam" id="PF02195">
    <property type="entry name" value="ParB_N"/>
    <property type="match status" value="1"/>
</dbReference>
<dbReference type="PANTHER" id="PTHR38973">
    <property type="entry name" value="PLASMID PARTITIONING CONTROL PROTEIN-RELATED"/>
    <property type="match status" value="1"/>
</dbReference>
<dbReference type="RefSeq" id="WP_103685619.1">
    <property type="nucleotide sequence ID" value="NZ_PQGG01000038.1"/>
</dbReference>
<dbReference type="SMART" id="SM00470">
    <property type="entry name" value="ParB"/>
    <property type="match status" value="1"/>
</dbReference>
<dbReference type="InterPro" id="IPR036086">
    <property type="entry name" value="ParB/Sulfiredoxin_sf"/>
</dbReference>
<protein>
    <recommendedName>
        <fullName evidence="4">ParB-like N-terminal domain-containing protein</fullName>
    </recommendedName>
</protein>
<dbReference type="Gene3D" id="3.90.1530.30">
    <property type="match status" value="1"/>
</dbReference>
<dbReference type="AlphaFoldDB" id="A0A2S4HC94"/>
<dbReference type="InterPro" id="IPR004437">
    <property type="entry name" value="ParB/RepB/Spo0J"/>
</dbReference>
<dbReference type="GO" id="GO:0003677">
    <property type="term" value="F:DNA binding"/>
    <property type="evidence" value="ECO:0007669"/>
    <property type="project" value="UniProtKB-KW"/>
</dbReference>
<keyword evidence="2" id="KW-0238">DNA-binding</keyword>
<dbReference type="Proteomes" id="UP000237222">
    <property type="component" value="Unassembled WGS sequence"/>
</dbReference>
<dbReference type="PANTHER" id="PTHR38973:SF2">
    <property type="entry name" value="PARB_REPB_SPO0J FAMILY PLASMID PARTITION PROTEIN"/>
    <property type="match status" value="1"/>
</dbReference>
<name>A0A2S4HC94_9GAMM</name>
<dbReference type="InterPro" id="IPR003115">
    <property type="entry name" value="ParB_N"/>
</dbReference>
<dbReference type="NCBIfam" id="TIGR00180">
    <property type="entry name" value="parB_part"/>
    <property type="match status" value="1"/>
</dbReference>
<dbReference type="Gene3D" id="1.10.10.2830">
    <property type="match status" value="1"/>
</dbReference>
<feature type="region of interest" description="Disordered" evidence="3">
    <location>
        <begin position="1"/>
        <end position="47"/>
    </location>
</feature>
<comment type="caution">
    <text evidence="5">The sequence shown here is derived from an EMBL/GenBank/DDBJ whole genome shotgun (WGS) entry which is preliminary data.</text>
</comment>
<feature type="domain" description="ParB-like N-terminal" evidence="4">
    <location>
        <begin position="94"/>
        <end position="186"/>
    </location>
</feature>
<dbReference type="OrthoDB" id="5719994at2"/>
<evidence type="ECO:0000259" key="4">
    <source>
        <dbReference type="SMART" id="SM00470"/>
    </source>
</evidence>
<feature type="compositionally biased region" description="Polar residues" evidence="3">
    <location>
        <begin position="29"/>
        <end position="39"/>
    </location>
</feature>
<reference evidence="5 6" key="1">
    <citation type="submission" date="2018-01" db="EMBL/GenBank/DDBJ databases">
        <authorList>
            <person name="Yu X.-D."/>
        </authorList>
    </citation>
    <scope>NUCLEOTIDE SEQUENCE [LARGE SCALE GENOMIC DNA]</scope>
    <source>
        <strain evidence="5 6">ZX-21</strain>
    </source>
</reference>
<evidence type="ECO:0000313" key="6">
    <source>
        <dbReference type="Proteomes" id="UP000237222"/>
    </source>
</evidence>
<dbReference type="EMBL" id="PQGG01000038">
    <property type="protein sequence ID" value="POP51577.1"/>
    <property type="molecule type" value="Genomic_DNA"/>
</dbReference>
<evidence type="ECO:0000313" key="5">
    <source>
        <dbReference type="EMBL" id="POP51577.1"/>
    </source>
</evidence>
<dbReference type="SUPFAM" id="SSF110849">
    <property type="entry name" value="ParB/Sulfiredoxin"/>
    <property type="match status" value="1"/>
</dbReference>